<evidence type="ECO:0000313" key="2">
    <source>
        <dbReference type="EMBL" id="MEQ2579352.1"/>
    </source>
</evidence>
<dbReference type="InterPro" id="IPR013976">
    <property type="entry name" value="HDOD"/>
</dbReference>
<organism evidence="2 3">
    <name type="scientific">Hominiventricola aquisgranensis</name>
    <dbReference type="NCBI Taxonomy" id="3133164"/>
    <lineage>
        <taxon>Bacteria</taxon>
        <taxon>Bacillati</taxon>
        <taxon>Bacillota</taxon>
        <taxon>Clostridia</taxon>
        <taxon>Lachnospirales</taxon>
        <taxon>Lachnospiraceae</taxon>
        <taxon>Hominiventricola</taxon>
    </lineage>
</organism>
<dbReference type="InterPro" id="IPR035919">
    <property type="entry name" value="EAL_sf"/>
</dbReference>
<dbReference type="SUPFAM" id="SSF141868">
    <property type="entry name" value="EAL domain-like"/>
    <property type="match status" value="1"/>
</dbReference>
<accession>A0ABV1I2D2</accession>
<sequence length="411" mass="46903">MEKIIARQLIKKTDTSEIMGYELLVQSDAESLYNSSVDSAAANAMTAFLTENSSKIFRDRKTFMTFTPTLLFRNTPKIFDKDMIVIQIEDNVVIHPLASILIEKYREEGYHFAINDFRFIPKYFSMLEYVDYVKVKVTGEEEDRERRSLENVVDMAHGFGKEVIATSINTKEAFLLAKEIHTDYVEGAYISDTSVSKVGKMEYLQGNLYQLIMEVTKDEPDMEVMEQIVTRDAALTYALLKMANSAYFSAKHRTASVRQAIMRVGINQLKQWVYLLSFRKEESGTEELMKTSFMRANFAAALVKKMGHFPIAPADAYLMGMFSTLECMIDATMEEILNEIPIVEEVKKALISGEGEAGTLYHLILAYERADWTEIKKLSDELGLQTNVMAQIYMECVEEVSEIWENVVAKA</sequence>
<dbReference type="SUPFAM" id="SSF109604">
    <property type="entry name" value="HD-domain/PDEase-like"/>
    <property type="match status" value="1"/>
</dbReference>
<evidence type="ECO:0000259" key="1">
    <source>
        <dbReference type="PROSITE" id="PS51833"/>
    </source>
</evidence>
<dbReference type="PANTHER" id="PTHR33525:SF4">
    <property type="entry name" value="CYCLIC DI-GMP PHOSPHODIESTERASE CDGJ"/>
    <property type="match status" value="1"/>
</dbReference>
<comment type="caution">
    <text evidence="2">The sequence shown here is derived from an EMBL/GenBank/DDBJ whole genome shotgun (WGS) entry which is preliminary data.</text>
</comment>
<evidence type="ECO:0000313" key="3">
    <source>
        <dbReference type="Proteomes" id="UP001470288"/>
    </source>
</evidence>
<dbReference type="InterPro" id="IPR014408">
    <property type="entry name" value="dGMP_Pdiesterase_EAL/HD-GYP"/>
</dbReference>
<protein>
    <submittedName>
        <fullName evidence="2">HDOD domain-containing protein</fullName>
    </submittedName>
</protein>
<dbReference type="PIRSF" id="PIRSF003180">
    <property type="entry name" value="DiGMPpdiest_YuxH"/>
    <property type="match status" value="1"/>
</dbReference>
<dbReference type="PANTHER" id="PTHR33525">
    <property type="match status" value="1"/>
</dbReference>
<dbReference type="EMBL" id="JBBMFC010000019">
    <property type="protein sequence ID" value="MEQ2579352.1"/>
    <property type="molecule type" value="Genomic_DNA"/>
</dbReference>
<feature type="domain" description="HDOD" evidence="1">
    <location>
        <begin position="201"/>
        <end position="388"/>
    </location>
</feature>
<reference evidence="2 3" key="1">
    <citation type="submission" date="2024-03" db="EMBL/GenBank/DDBJ databases">
        <title>Human intestinal bacterial collection.</title>
        <authorList>
            <person name="Pauvert C."/>
            <person name="Hitch T.C.A."/>
            <person name="Clavel T."/>
        </authorList>
    </citation>
    <scope>NUCLEOTIDE SEQUENCE [LARGE SCALE GENOMIC DNA]</scope>
    <source>
        <strain evidence="2 3">CLA-AA-H78B</strain>
    </source>
</reference>
<dbReference type="Proteomes" id="UP001470288">
    <property type="component" value="Unassembled WGS sequence"/>
</dbReference>
<name>A0ABV1I2D2_9FIRM</name>
<gene>
    <name evidence="2" type="ORF">WMO62_11015</name>
</gene>
<proteinExistence type="predicted"/>
<dbReference type="Gene3D" id="1.10.3210.10">
    <property type="entry name" value="Hypothetical protein af1432"/>
    <property type="match status" value="1"/>
</dbReference>
<dbReference type="Pfam" id="PF08668">
    <property type="entry name" value="HDOD"/>
    <property type="match status" value="1"/>
</dbReference>
<dbReference type="Pfam" id="PF00563">
    <property type="entry name" value="EAL"/>
    <property type="match status" value="1"/>
</dbReference>
<dbReference type="InterPro" id="IPR001633">
    <property type="entry name" value="EAL_dom"/>
</dbReference>
<dbReference type="InterPro" id="IPR052340">
    <property type="entry name" value="RNase_Y/CdgJ"/>
</dbReference>
<dbReference type="PROSITE" id="PS51833">
    <property type="entry name" value="HDOD"/>
    <property type="match status" value="1"/>
</dbReference>
<dbReference type="RefSeq" id="WP_349144662.1">
    <property type="nucleotide sequence ID" value="NZ_JBBMFC010000019.1"/>
</dbReference>
<dbReference type="Gene3D" id="3.20.20.450">
    <property type="entry name" value="EAL domain"/>
    <property type="match status" value="1"/>
</dbReference>
<keyword evidence="3" id="KW-1185">Reference proteome</keyword>